<dbReference type="PATRIC" id="fig|411473.3.peg.353"/>
<protein>
    <recommendedName>
        <fullName evidence="3">AB hydrolase-1 domain-containing protein</fullName>
    </recommendedName>
</protein>
<reference evidence="1 2" key="1">
    <citation type="submission" date="2013-07" db="EMBL/GenBank/DDBJ databases">
        <authorList>
            <person name="Weinstock G."/>
            <person name="Sodergren E."/>
            <person name="Wylie T."/>
            <person name="Fulton L."/>
            <person name="Fulton R."/>
            <person name="Fronick C."/>
            <person name="O'Laughlin M."/>
            <person name="Godfrey J."/>
            <person name="Miner T."/>
            <person name="Herter B."/>
            <person name="Appelbaum E."/>
            <person name="Cordes M."/>
            <person name="Lek S."/>
            <person name="Wollam A."/>
            <person name="Pepin K.H."/>
            <person name="Palsikar V.B."/>
            <person name="Mitreva M."/>
            <person name="Wilson R.K."/>
        </authorList>
    </citation>
    <scope>NUCLEOTIDE SEQUENCE [LARGE SCALE GENOMIC DNA]</scope>
    <source>
        <strain evidence="1 2">ATCC 27760</strain>
    </source>
</reference>
<dbReference type="EMBL" id="AWVF01000041">
    <property type="protein sequence ID" value="ERJ97155.1"/>
    <property type="molecule type" value="Genomic_DNA"/>
</dbReference>
<organism evidence="1 2">
    <name type="scientific">Ruminococcus callidus ATCC 27760</name>
    <dbReference type="NCBI Taxonomy" id="411473"/>
    <lineage>
        <taxon>Bacteria</taxon>
        <taxon>Bacillati</taxon>
        <taxon>Bacillota</taxon>
        <taxon>Clostridia</taxon>
        <taxon>Eubacteriales</taxon>
        <taxon>Oscillospiraceae</taxon>
        <taxon>Ruminococcus</taxon>
    </lineage>
</organism>
<accession>U2KYI1</accession>
<dbReference type="eggNOG" id="COG3150">
    <property type="taxonomic scope" value="Bacteria"/>
</dbReference>
<dbReference type="OrthoDB" id="9803916at2"/>
<dbReference type="RefSeq" id="WP_021682550.1">
    <property type="nucleotide sequence ID" value="NZ_KI260424.1"/>
</dbReference>
<dbReference type="AlphaFoldDB" id="U2KYI1"/>
<keyword evidence="2" id="KW-1185">Reference proteome</keyword>
<dbReference type="SUPFAM" id="SSF53474">
    <property type="entry name" value="alpha/beta-Hydrolases"/>
    <property type="match status" value="1"/>
</dbReference>
<proteinExistence type="predicted"/>
<comment type="caution">
    <text evidence="1">The sequence shown here is derived from an EMBL/GenBank/DDBJ whole genome shotgun (WGS) entry which is preliminary data.</text>
</comment>
<evidence type="ECO:0008006" key="3">
    <source>
        <dbReference type="Google" id="ProtNLM"/>
    </source>
</evidence>
<dbReference type="InterPro" id="IPR008886">
    <property type="entry name" value="UPF0227/Esterase_YqiA"/>
</dbReference>
<dbReference type="Pfam" id="PF05728">
    <property type="entry name" value="UPF0227"/>
    <property type="match status" value="1"/>
</dbReference>
<evidence type="ECO:0000313" key="2">
    <source>
        <dbReference type="Proteomes" id="UP000016662"/>
    </source>
</evidence>
<gene>
    <name evidence="1" type="ORF">RUMCAL_00467</name>
</gene>
<dbReference type="STRING" id="411473.RUMCAL_00467"/>
<dbReference type="Proteomes" id="UP000016662">
    <property type="component" value="Unassembled WGS sequence"/>
</dbReference>
<sequence length="170" mass="18210">MILNIHGYGGSAQNSAYTALLSLGCDVTSPQLDYDAVCPEKVLKTLREMAVTCHADTLIGTSFGGFFAALLCAELHLPTILVNPCLMPFDVLPRLGNTQPIQPLMVLFSKLAAIDSSLVHCIIGAEDEVIGDHAFTKRLLCDADLVQVPNGRHSGATLPLQSFFQTILGK</sequence>
<dbReference type="ESTHER" id="9firm-u2kyi1">
    <property type="family name" value="abh_upf00227"/>
</dbReference>
<dbReference type="HOGENOM" id="CLU_1569539_0_0_9"/>
<name>U2KYI1_9FIRM</name>
<dbReference type="InterPro" id="IPR029058">
    <property type="entry name" value="AB_hydrolase_fold"/>
</dbReference>
<dbReference type="Gene3D" id="3.40.50.1820">
    <property type="entry name" value="alpha/beta hydrolase"/>
    <property type="match status" value="1"/>
</dbReference>
<evidence type="ECO:0000313" key="1">
    <source>
        <dbReference type="EMBL" id="ERJ97155.1"/>
    </source>
</evidence>